<dbReference type="Proteomes" id="UP000063919">
    <property type="component" value="Chromosome"/>
</dbReference>
<evidence type="ECO:0000313" key="3">
    <source>
        <dbReference type="Proteomes" id="UP000063919"/>
    </source>
</evidence>
<keyword evidence="1" id="KW-0812">Transmembrane</keyword>
<keyword evidence="1" id="KW-0472">Membrane</keyword>
<evidence type="ECO:0000313" key="2">
    <source>
        <dbReference type="EMBL" id="ALD66803.1"/>
    </source>
</evidence>
<sequence length="232" mass="27379">MLKIKKLSKTLIKNIFVLSLLLYFYLSAVSEFEIFLSNKANIIFNSFNVFINTIFMFILLLVLTIEFSKFMYYIEINIGNTKNLKWVVKRDNLVSLFKLAVLTFPFALIYLVKFFTKQTSVLEFEIVILCYASAAVLLIITLITMYIAYSFVVKRKWINTYEKEYNFLIESIYFNSMFLDIINFDQNNYFVELKDEINIFLASKNEENDILFTHQLAEFLNNTKKATTPPLI</sequence>
<reference evidence="2 3" key="1">
    <citation type="journal article" date="2015" name="Genome Announc.">
        <title>Complete Genome Sequence of Spiroplasma cantharicola CC-1T (DSM 21588), a Bacterium Isolated from Soldier Beetle (Cantharis carolinus).</title>
        <authorList>
            <person name="Lo W.S."/>
            <person name="Liu P.Y."/>
            <person name="Kuo C.H."/>
        </authorList>
    </citation>
    <scope>NUCLEOTIDE SEQUENCE [LARGE SCALE GENOMIC DNA]</scope>
    <source>
        <strain evidence="2 3">CC-1</strain>
    </source>
</reference>
<accession>A0A0M4JJ83</accession>
<keyword evidence="3" id="KW-1185">Reference proteome</keyword>
<feature type="transmembrane region" description="Helical" evidence="1">
    <location>
        <begin position="124"/>
        <end position="149"/>
    </location>
</feature>
<protein>
    <submittedName>
        <fullName evidence="2">Uncharacterized protein</fullName>
    </submittedName>
</protein>
<feature type="transmembrane region" description="Helical" evidence="1">
    <location>
        <begin position="12"/>
        <end position="29"/>
    </location>
</feature>
<gene>
    <name evidence="2" type="ORF">SCANT_v1c08970</name>
</gene>
<dbReference type="EMBL" id="CP012622">
    <property type="protein sequence ID" value="ALD66803.1"/>
    <property type="molecule type" value="Genomic_DNA"/>
</dbReference>
<dbReference type="RefSeq" id="WP_053946551.1">
    <property type="nucleotide sequence ID" value="NZ_CP012622.1"/>
</dbReference>
<dbReference type="PATRIC" id="fig|362837.3.peg.913"/>
<name>A0A0M4JJ83_9MOLU</name>
<organism evidence="2 3">
    <name type="scientific">Spiroplasma cantharicola</name>
    <dbReference type="NCBI Taxonomy" id="362837"/>
    <lineage>
        <taxon>Bacteria</taxon>
        <taxon>Bacillati</taxon>
        <taxon>Mycoplasmatota</taxon>
        <taxon>Mollicutes</taxon>
        <taxon>Entomoplasmatales</taxon>
        <taxon>Spiroplasmataceae</taxon>
        <taxon>Spiroplasma</taxon>
    </lineage>
</organism>
<evidence type="ECO:0000256" key="1">
    <source>
        <dbReference type="SAM" id="Phobius"/>
    </source>
</evidence>
<feature type="transmembrane region" description="Helical" evidence="1">
    <location>
        <begin position="93"/>
        <end position="112"/>
    </location>
</feature>
<dbReference type="AlphaFoldDB" id="A0A0M4JJ83"/>
<dbReference type="KEGG" id="scj:SCANT_v1c08970"/>
<dbReference type="OrthoDB" id="9832296at2"/>
<keyword evidence="1" id="KW-1133">Transmembrane helix</keyword>
<dbReference type="STRING" id="362837.SCANT_v1c08970"/>
<feature type="transmembrane region" description="Helical" evidence="1">
    <location>
        <begin position="49"/>
        <end position="72"/>
    </location>
</feature>
<proteinExistence type="predicted"/>